<dbReference type="CDD" id="cd19152">
    <property type="entry name" value="AKR_AKR15A"/>
    <property type="match status" value="1"/>
</dbReference>
<evidence type="ECO:0000313" key="4">
    <source>
        <dbReference type="Proteomes" id="UP000612680"/>
    </source>
</evidence>
<dbReference type="PANTHER" id="PTHR42686:SF1">
    <property type="entry name" value="GH17980P-RELATED"/>
    <property type="match status" value="1"/>
</dbReference>
<dbReference type="EMBL" id="CP056775">
    <property type="protein sequence ID" value="QRR00570.1"/>
    <property type="molecule type" value="Genomic_DNA"/>
</dbReference>
<evidence type="ECO:0000259" key="2">
    <source>
        <dbReference type="Pfam" id="PF00248"/>
    </source>
</evidence>
<dbReference type="PROSITE" id="PS51318">
    <property type="entry name" value="TAT"/>
    <property type="match status" value="1"/>
</dbReference>
<feature type="domain" description="NADP-dependent oxidoreductase" evidence="2">
    <location>
        <begin position="57"/>
        <end position="364"/>
    </location>
</feature>
<dbReference type="InterPro" id="IPR023210">
    <property type="entry name" value="NADP_OxRdtase_dom"/>
</dbReference>
<dbReference type="InterPro" id="IPR006311">
    <property type="entry name" value="TAT_signal"/>
</dbReference>
<feature type="chain" id="PRO_5045580475" evidence="1">
    <location>
        <begin position="29"/>
        <end position="378"/>
    </location>
</feature>
<dbReference type="RefSeq" id="WP_204661763.1">
    <property type="nucleotide sequence ID" value="NZ_CP056775.1"/>
</dbReference>
<name>A0ABX7I3X7_9BACT</name>
<feature type="signal peptide" evidence="1">
    <location>
        <begin position="1"/>
        <end position="28"/>
    </location>
</feature>
<dbReference type="SUPFAM" id="SSF51430">
    <property type="entry name" value="NAD(P)-linked oxidoreductase"/>
    <property type="match status" value="1"/>
</dbReference>
<accession>A0ABX7I3X7</accession>
<evidence type="ECO:0000256" key="1">
    <source>
        <dbReference type="SAM" id="SignalP"/>
    </source>
</evidence>
<dbReference type="InterPro" id="IPR020471">
    <property type="entry name" value="AKR"/>
</dbReference>
<protein>
    <submittedName>
        <fullName evidence="3">Aldo/keto reductase</fullName>
    </submittedName>
</protein>
<dbReference type="InterPro" id="IPR019546">
    <property type="entry name" value="TAT_signal_bac_arc"/>
</dbReference>
<dbReference type="PANTHER" id="PTHR42686">
    <property type="entry name" value="GH17980P-RELATED"/>
    <property type="match status" value="1"/>
</dbReference>
<organism evidence="3 4">
    <name type="scientific">Dyadobacter sandarakinus</name>
    <dbReference type="NCBI Taxonomy" id="2747268"/>
    <lineage>
        <taxon>Bacteria</taxon>
        <taxon>Pseudomonadati</taxon>
        <taxon>Bacteroidota</taxon>
        <taxon>Cytophagia</taxon>
        <taxon>Cytophagales</taxon>
        <taxon>Spirosomataceae</taxon>
        <taxon>Dyadobacter</taxon>
    </lineage>
</organism>
<sequence length="378" mass="41123">MTTRRNFLAKASLAGTALAAAPFIPAFASKQPQDFQTTFSMEEHKKTTLPEIPLKAGIGGVAAGNGWHENTDEQINEALEAAWSAGIRHYDTSPFYGFGLSERRFGHFLFDKKRSDYVLSTKVGRLFAADPNFKANPKNLFKGNLNFKYRFDYTADGVRRSVEDSLLRLGLSSIDIVYVHDLSPDTGELGEKWTQQFDIAAKGAFPALTRMREEGIIKAWGLGVNTPQPILKAMEVSDPDVMLVAIQYSLLDHQDALEKLFPAMQQKGVKAVIGGPLNGGFLAGYDRFNYGPTVPAPMQERRQKIQAIADRHQVDLRTAALQFCTAHPVVAAVIPGASTAAQAVANAVSMSKVLPEAFWSDLKSAGLIAAGAPIPKAV</sequence>
<dbReference type="Proteomes" id="UP000612680">
    <property type="component" value="Chromosome"/>
</dbReference>
<gene>
    <name evidence="3" type="ORF">HWI92_06445</name>
</gene>
<keyword evidence="4" id="KW-1185">Reference proteome</keyword>
<reference evidence="3 4" key="1">
    <citation type="submission" date="2020-06" db="EMBL/GenBank/DDBJ databases">
        <title>Dyadobacter sandarakinus sp. nov., isolated from the soil of the Arctic Yellow River Station.</title>
        <authorList>
            <person name="Zhang Y."/>
            <person name="Peng F."/>
        </authorList>
    </citation>
    <scope>NUCLEOTIDE SEQUENCE [LARGE SCALE GENOMIC DNA]</scope>
    <source>
        <strain evidence="3 4">Q3-56</strain>
    </source>
</reference>
<proteinExistence type="predicted"/>
<dbReference type="NCBIfam" id="TIGR01409">
    <property type="entry name" value="TAT_signal_seq"/>
    <property type="match status" value="1"/>
</dbReference>
<dbReference type="InterPro" id="IPR036812">
    <property type="entry name" value="NAD(P)_OxRdtase_dom_sf"/>
</dbReference>
<dbReference type="Pfam" id="PF00248">
    <property type="entry name" value="Aldo_ket_red"/>
    <property type="match status" value="1"/>
</dbReference>
<keyword evidence="1" id="KW-0732">Signal</keyword>
<dbReference type="Gene3D" id="3.20.20.100">
    <property type="entry name" value="NADP-dependent oxidoreductase domain"/>
    <property type="match status" value="1"/>
</dbReference>
<evidence type="ECO:0000313" key="3">
    <source>
        <dbReference type="EMBL" id="QRR00570.1"/>
    </source>
</evidence>